<feature type="region of interest" description="Disordered" evidence="1">
    <location>
        <begin position="199"/>
        <end position="231"/>
    </location>
</feature>
<organism evidence="2 3">
    <name type="scientific">Rhodofomes roseus</name>
    <dbReference type="NCBI Taxonomy" id="34475"/>
    <lineage>
        <taxon>Eukaryota</taxon>
        <taxon>Fungi</taxon>
        <taxon>Dikarya</taxon>
        <taxon>Basidiomycota</taxon>
        <taxon>Agaricomycotina</taxon>
        <taxon>Agaricomycetes</taxon>
        <taxon>Polyporales</taxon>
        <taxon>Rhodofomes</taxon>
    </lineage>
</organism>
<dbReference type="AlphaFoldDB" id="A0A4Y9YP27"/>
<protein>
    <recommendedName>
        <fullName evidence="4">SMP domain-containing protein</fullName>
    </recommendedName>
</protein>
<evidence type="ECO:0000313" key="3">
    <source>
        <dbReference type="Proteomes" id="UP000298390"/>
    </source>
</evidence>
<dbReference type="STRING" id="34475.A0A4Y9YP27"/>
<name>A0A4Y9YP27_9APHY</name>
<sequence>MSHNAGSVMFAAHQDATRFAGAGHVDLKNIGEAEARKLMSAEHKALGYRPPPGSLAATAQAEAAKHPDASANTPEQALEQAAIEDAIRIQSLKSIDVDQAQASSAKHPDASSGLPSHELKRAAIEDAAQIAKLEGERGVPLSQVGIGIETAALTKAAVEDARAIETRRQETVDANGTAVPADVNVNTTTADEAHALQSEEHKTLGYRPPTGSLAAQAQSGVDKRAQEPVTKELAAEIQGQEHKAVGHLPESGSLAATAQSLADKNANDGGDRTLGDVGL</sequence>
<dbReference type="EMBL" id="SEKV01000115">
    <property type="protein sequence ID" value="TFY63902.1"/>
    <property type="molecule type" value="Genomic_DNA"/>
</dbReference>
<evidence type="ECO:0000256" key="1">
    <source>
        <dbReference type="SAM" id="MobiDB-lite"/>
    </source>
</evidence>
<accession>A0A4Y9YP27</accession>
<reference evidence="2 3" key="1">
    <citation type="submission" date="2019-01" db="EMBL/GenBank/DDBJ databases">
        <title>Genome sequencing of the rare red list fungi Fomitopsis rosea.</title>
        <authorList>
            <person name="Buettner E."/>
            <person name="Kellner H."/>
        </authorList>
    </citation>
    <scope>NUCLEOTIDE SEQUENCE [LARGE SCALE GENOMIC DNA]</scope>
    <source>
        <strain evidence="2 3">DSM 105464</strain>
    </source>
</reference>
<feature type="region of interest" description="Disordered" evidence="1">
    <location>
        <begin position="46"/>
        <end position="76"/>
    </location>
</feature>
<gene>
    <name evidence="2" type="ORF">EVJ58_g2962</name>
</gene>
<proteinExistence type="predicted"/>
<comment type="caution">
    <text evidence="2">The sequence shown here is derived from an EMBL/GenBank/DDBJ whole genome shotgun (WGS) entry which is preliminary data.</text>
</comment>
<evidence type="ECO:0000313" key="2">
    <source>
        <dbReference type="EMBL" id="TFY63902.1"/>
    </source>
</evidence>
<evidence type="ECO:0008006" key="4">
    <source>
        <dbReference type="Google" id="ProtNLM"/>
    </source>
</evidence>
<dbReference type="Proteomes" id="UP000298390">
    <property type="component" value="Unassembled WGS sequence"/>
</dbReference>
<feature type="compositionally biased region" description="Basic and acidic residues" evidence="1">
    <location>
        <begin position="221"/>
        <end position="231"/>
    </location>
</feature>